<dbReference type="Proteomes" id="UP000680365">
    <property type="component" value="Unassembled WGS sequence"/>
</dbReference>
<organism evidence="1 2">
    <name type="scientific">Candidatus Vampirococcus lugosii</name>
    <dbReference type="NCBI Taxonomy" id="2789015"/>
    <lineage>
        <taxon>Bacteria</taxon>
        <taxon>Candidatus Absconditibacteriota</taxon>
        <taxon>Vampirococcus</taxon>
    </lineage>
</organism>
<dbReference type="Gene3D" id="3.40.50.300">
    <property type="entry name" value="P-loop containing nucleotide triphosphate hydrolases"/>
    <property type="match status" value="1"/>
</dbReference>
<protein>
    <submittedName>
        <fullName evidence="1">ATPase AAA family</fullName>
    </submittedName>
</protein>
<comment type="caution">
    <text evidence="1">The sequence shown here is derived from an EMBL/GenBank/DDBJ whole genome shotgun (WGS) entry which is preliminary data.</text>
</comment>
<accession>A0ABS5QMJ2</accession>
<proteinExistence type="predicted"/>
<gene>
    <name evidence="1" type="ORF">VAMP_525n84</name>
</gene>
<evidence type="ECO:0000313" key="1">
    <source>
        <dbReference type="EMBL" id="MBS8122426.1"/>
    </source>
</evidence>
<feature type="non-terminal residue" evidence="1">
    <location>
        <position position="91"/>
    </location>
</feature>
<sequence length="91" mass="10771">MKNIIEENRQYILSKQIYNRNYYLDKFANFVNTKNVLVVEGQRRVGKSSVVISFLKSNNIDLNKVFYINKELDILNNIKNAVDLDEVFSFF</sequence>
<dbReference type="SUPFAM" id="SSF52540">
    <property type="entry name" value="P-loop containing nucleoside triphosphate hydrolases"/>
    <property type="match status" value="1"/>
</dbReference>
<evidence type="ECO:0000313" key="2">
    <source>
        <dbReference type="Proteomes" id="UP000680365"/>
    </source>
</evidence>
<dbReference type="InterPro" id="IPR027417">
    <property type="entry name" value="P-loop_NTPase"/>
</dbReference>
<reference evidence="1 2" key="1">
    <citation type="journal article" date="2021" name="Nat. Commun.">
        <title>Reductive evolution and unique predatory mode in the CPR bacterium Vampirococcus lugosii.</title>
        <authorList>
            <person name="Moreira D."/>
            <person name="Zivanovic Y."/>
            <person name="Lopez-Archilla A.I."/>
            <person name="Iniesto M."/>
            <person name="Lopez-Garcia P."/>
        </authorList>
    </citation>
    <scope>NUCLEOTIDE SEQUENCE [LARGE SCALE GENOMIC DNA]</scope>
    <source>
        <strain evidence="1">Chiprana</strain>
    </source>
</reference>
<dbReference type="EMBL" id="JAEDAM010000095">
    <property type="protein sequence ID" value="MBS8122426.1"/>
    <property type="molecule type" value="Genomic_DNA"/>
</dbReference>
<name>A0ABS5QMJ2_9BACT</name>
<keyword evidence="2" id="KW-1185">Reference proteome</keyword>